<dbReference type="EMBL" id="CABPRJ010001910">
    <property type="protein sequence ID" value="VVC40954.1"/>
    <property type="molecule type" value="Genomic_DNA"/>
</dbReference>
<sequence>MPACRIIVKTMLGVEAEKEIIKIPLSDSTMSRRIINVSEDIEKQTLVPRTGEAVAPTATDQLLPQLTLSFHHALKNSCVVLTTFPPKDLPGFLSVAPFLKESLDTVPLSDIKIVCCISKNNNIDSIPKDSPCTAVSWYSSDEPKLKNIDSLAANLKRVCIYNDKNYGFYSKNLKTDNMESFIKDLSTMIDDKRIDVLIFDNMYLPYNPYALDYAGYKEPMQTDIYGLFKALQVNKPNTLFGLLIRTSPDPGATRKIRAKGTVGEEIRKWGQPRFITLVVLLYNDPIDRPKKSSVVLPSGFKLVYLQEVIPLFLYPACDLVDCNYDLDKSKMAPQDPADKVEDQIKTITSQVKSSKILMSIRIGVASSKSFDYPLTADTYTTYCSTKASQSRRFCIDNLSNFYKKGKLVSTHNLAGVFIFNYDFDDYKCKCGCGCYAATTAISAGVQGSPEPELTKCKDWTIQFNDRK</sequence>
<evidence type="ECO:0000313" key="2">
    <source>
        <dbReference type="Proteomes" id="UP000325440"/>
    </source>
</evidence>
<keyword evidence="2" id="KW-1185">Reference proteome</keyword>
<organism evidence="1 2">
    <name type="scientific">Cinara cedri</name>
    <dbReference type="NCBI Taxonomy" id="506608"/>
    <lineage>
        <taxon>Eukaryota</taxon>
        <taxon>Metazoa</taxon>
        <taxon>Ecdysozoa</taxon>
        <taxon>Arthropoda</taxon>
        <taxon>Hexapoda</taxon>
        <taxon>Insecta</taxon>
        <taxon>Pterygota</taxon>
        <taxon>Neoptera</taxon>
        <taxon>Paraneoptera</taxon>
        <taxon>Hemiptera</taxon>
        <taxon>Sternorrhyncha</taxon>
        <taxon>Aphidomorpha</taxon>
        <taxon>Aphidoidea</taxon>
        <taxon>Aphididae</taxon>
        <taxon>Lachninae</taxon>
        <taxon>Cinara</taxon>
    </lineage>
</organism>
<dbReference type="Proteomes" id="UP000325440">
    <property type="component" value="Unassembled WGS sequence"/>
</dbReference>
<proteinExistence type="predicted"/>
<keyword evidence="1" id="KW-0378">Hydrolase</keyword>
<reference evidence="1 2" key="1">
    <citation type="submission" date="2019-08" db="EMBL/GenBank/DDBJ databases">
        <authorList>
            <person name="Alioto T."/>
            <person name="Alioto T."/>
            <person name="Gomez Garrido J."/>
        </authorList>
    </citation>
    <scope>NUCLEOTIDE SEQUENCE [LARGE SCALE GENOMIC DNA]</scope>
</reference>
<protein>
    <submittedName>
        <fullName evidence="1">Glycoside hydrolase superfamily</fullName>
    </submittedName>
</protein>
<evidence type="ECO:0000313" key="1">
    <source>
        <dbReference type="EMBL" id="VVC40954.1"/>
    </source>
</evidence>
<dbReference type="InterPro" id="IPR017853">
    <property type="entry name" value="GH"/>
</dbReference>
<gene>
    <name evidence="1" type="ORF">CINCED_3A022170</name>
</gene>
<dbReference type="SUPFAM" id="SSF51445">
    <property type="entry name" value="(Trans)glycosidases"/>
    <property type="match status" value="1"/>
</dbReference>
<dbReference type="GO" id="GO:0016787">
    <property type="term" value="F:hydrolase activity"/>
    <property type="evidence" value="ECO:0007669"/>
    <property type="project" value="UniProtKB-KW"/>
</dbReference>
<accession>A0A5E4NHD7</accession>
<dbReference type="OrthoDB" id="7738278at2759"/>
<name>A0A5E4NHD7_9HEMI</name>
<dbReference type="AlphaFoldDB" id="A0A5E4NHD7"/>